<evidence type="ECO:0000256" key="17">
    <source>
        <dbReference type="SAM" id="Phobius"/>
    </source>
</evidence>
<keyword evidence="11" id="KW-0458">Lysosome</keyword>
<reference evidence="18 19" key="2">
    <citation type="submission" date="2018-11" db="EMBL/GenBank/DDBJ databases">
        <authorList>
            <consortium name="Pathogen Informatics"/>
        </authorList>
    </citation>
    <scope>NUCLEOTIDE SEQUENCE [LARGE SCALE GENOMIC DNA]</scope>
</reference>
<evidence type="ECO:0000256" key="15">
    <source>
        <dbReference type="ARBA" id="ARBA00074957"/>
    </source>
</evidence>
<keyword evidence="5 17" id="KW-0812">Transmembrane</keyword>
<comment type="subcellular location">
    <subcellularLocation>
        <location evidence="2">Cytoplasmic vesicle</location>
        <location evidence="2">Phagosome</location>
    </subcellularLocation>
    <subcellularLocation>
        <location evidence="1">Lysosome membrane</location>
        <topology evidence="1">Multi-pass membrane protein</topology>
    </subcellularLocation>
</comment>
<evidence type="ECO:0000256" key="9">
    <source>
        <dbReference type="ARBA" id="ARBA00023136"/>
    </source>
</evidence>
<sequence length="324" mass="36222">MSSLSDFHLDVTVLKSAVIASLVMIVGWSYFTAWSVSFYPQIFLNYKRKSVVGLNFDFLVLNIVGFTAYSAYNVFLYFDSRVQRQYEEAHPHSPIPVLLNDVFFAVHALFACIVTAAQCFIYQRGNQRVSNTCLGITGAMLVAAVATGVVTFYDGMNMLQFVTSLSYIKMIVTLLKYIPQAILNYRRKSTVGWSIGNVLLDFTGGCLDILQMCLQCWNVSDWSAFYGNPVKFGLGLVSSLFDILFITQHYVLYPQHKVPGDLEKADRYDVDGNPLEKLSAADRQSGTDTAPEKVDSLDGGPMETLNSMDRQDISGKSRRSGDER</sequence>
<organism evidence="20">
    <name type="scientific">Nippostrongylus brasiliensis</name>
    <name type="common">Rat hookworm</name>
    <dbReference type="NCBI Taxonomy" id="27835"/>
    <lineage>
        <taxon>Eukaryota</taxon>
        <taxon>Metazoa</taxon>
        <taxon>Ecdysozoa</taxon>
        <taxon>Nematoda</taxon>
        <taxon>Chromadorea</taxon>
        <taxon>Rhabditida</taxon>
        <taxon>Rhabditina</taxon>
        <taxon>Rhabditomorpha</taxon>
        <taxon>Strongyloidea</taxon>
        <taxon>Heligmosomidae</taxon>
        <taxon>Nippostrongylus</taxon>
    </lineage>
</organism>
<evidence type="ECO:0000256" key="14">
    <source>
        <dbReference type="ARBA" id="ARBA00055495"/>
    </source>
</evidence>
<evidence type="ECO:0000313" key="19">
    <source>
        <dbReference type="Proteomes" id="UP000271162"/>
    </source>
</evidence>
<gene>
    <name evidence="18" type="ORF">NBR_LOCUS11156</name>
</gene>
<evidence type="ECO:0000256" key="11">
    <source>
        <dbReference type="ARBA" id="ARBA00023228"/>
    </source>
</evidence>
<dbReference type="FunFam" id="1.20.1280.290:FF:000023">
    <property type="entry name" value="Cystinosin homolog"/>
    <property type="match status" value="1"/>
</dbReference>
<keyword evidence="9 17" id="KW-0472">Membrane</keyword>
<proteinExistence type="inferred from homology"/>
<name>A0A158R036_NIPBR</name>
<dbReference type="AlphaFoldDB" id="A0A158R036"/>
<evidence type="ECO:0000256" key="5">
    <source>
        <dbReference type="ARBA" id="ARBA00022692"/>
    </source>
</evidence>
<dbReference type="SMART" id="SM00679">
    <property type="entry name" value="CTNS"/>
    <property type="match status" value="2"/>
</dbReference>
<dbReference type="Gene3D" id="1.20.1280.290">
    <property type="match status" value="2"/>
</dbReference>
<dbReference type="InterPro" id="IPR005282">
    <property type="entry name" value="LC_transporter"/>
</dbReference>
<keyword evidence="10" id="KW-0325">Glycoprotein</keyword>
<feature type="region of interest" description="Disordered" evidence="16">
    <location>
        <begin position="276"/>
        <end position="324"/>
    </location>
</feature>
<feature type="transmembrane region" description="Helical" evidence="17">
    <location>
        <begin position="159"/>
        <end position="178"/>
    </location>
</feature>
<reference evidence="20" key="1">
    <citation type="submission" date="2016-04" db="UniProtKB">
        <authorList>
            <consortium name="WormBaseParasite"/>
        </authorList>
    </citation>
    <scope>IDENTIFICATION</scope>
</reference>
<feature type="transmembrane region" description="Helical" evidence="17">
    <location>
        <begin position="52"/>
        <end position="72"/>
    </location>
</feature>
<dbReference type="PANTHER" id="PTHR13131:SF5">
    <property type="entry name" value="CYSTINOSIN"/>
    <property type="match status" value="1"/>
</dbReference>
<dbReference type="FunFam" id="1.20.1280.290:FF:000016">
    <property type="entry name" value="Cystinosin homolog"/>
    <property type="match status" value="1"/>
</dbReference>
<evidence type="ECO:0000313" key="18">
    <source>
        <dbReference type="EMBL" id="VDL74745.1"/>
    </source>
</evidence>
<dbReference type="WBParaSite" id="NBR_0001115501-mRNA-1">
    <property type="protein sequence ID" value="NBR_0001115501-mRNA-1"/>
    <property type="gene ID" value="NBR_0001115501"/>
</dbReference>
<dbReference type="Pfam" id="PF04193">
    <property type="entry name" value="PQ-loop"/>
    <property type="match status" value="2"/>
</dbReference>
<dbReference type="GO" id="GO:0015184">
    <property type="term" value="F:L-cystine transmembrane transporter activity"/>
    <property type="evidence" value="ECO:0007669"/>
    <property type="project" value="TreeGrafter"/>
</dbReference>
<evidence type="ECO:0000256" key="7">
    <source>
        <dbReference type="ARBA" id="ARBA00022847"/>
    </source>
</evidence>
<dbReference type="GO" id="GO:0015293">
    <property type="term" value="F:symporter activity"/>
    <property type="evidence" value="ECO:0007669"/>
    <property type="project" value="UniProtKB-KW"/>
</dbReference>
<keyword evidence="12" id="KW-0968">Cytoplasmic vesicle</keyword>
<evidence type="ECO:0000256" key="13">
    <source>
        <dbReference type="ARBA" id="ARBA00048473"/>
    </source>
</evidence>
<comment type="catalytic activity">
    <reaction evidence="13">
        <text>L-cystine(out) + H(+)(out) = L-cystine(in) + H(+)(in)</text>
        <dbReference type="Rhea" id="RHEA:66172"/>
        <dbReference type="ChEBI" id="CHEBI:15378"/>
        <dbReference type="ChEBI" id="CHEBI:35491"/>
    </reaction>
    <physiologicalReaction direction="left-to-right" evidence="13">
        <dbReference type="Rhea" id="RHEA:66173"/>
    </physiologicalReaction>
</comment>
<evidence type="ECO:0000256" key="2">
    <source>
        <dbReference type="ARBA" id="ARBA00004262"/>
    </source>
</evidence>
<dbReference type="GO" id="GO:0005765">
    <property type="term" value="C:lysosomal membrane"/>
    <property type="evidence" value="ECO:0007669"/>
    <property type="project" value="UniProtKB-SubCell"/>
</dbReference>
<protein>
    <recommendedName>
        <fullName evidence="15">Cystinosin homolog</fullName>
    </recommendedName>
</protein>
<dbReference type="PANTHER" id="PTHR13131">
    <property type="entry name" value="CYSTINOSIN"/>
    <property type="match status" value="1"/>
</dbReference>
<feature type="compositionally biased region" description="Basic and acidic residues" evidence="16">
    <location>
        <begin position="309"/>
        <end position="324"/>
    </location>
</feature>
<dbReference type="STRING" id="27835.A0A158R036"/>
<dbReference type="NCBIfam" id="TIGR00951">
    <property type="entry name" value="2A43"/>
    <property type="match status" value="1"/>
</dbReference>
<evidence type="ECO:0000313" key="20">
    <source>
        <dbReference type="WBParaSite" id="NBR_0001115501-mRNA-1"/>
    </source>
</evidence>
<keyword evidence="8 17" id="KW-1133">Transmembrane helix</keyword>
<keyword evidence="4" id="KW-0813">Transport</keyword>
<dbReference type="GO" id="GO:0045335">
    <property type="term" value="C:phagocytic vesicle"/>
    <property type="evidence" value="ECO:0007669"/>
    <property type="project" value="UniProtKB-SubCell"/>
</dbReference>
<dbReference type="InterPro" id="IPR006603">
    <property type="entry name" value="PQ-loop_rpt"/>
</dbReference>
<evidence type="ECO:0000256" key="12">
    <source>
        <dbReference type="ARBA" id="ARBA00023329"/>
    </source>
</evidence>
<accession>A0A158R036</accession>
<comment type="similarity">
    <text evidence="3">Belongs to the cystinosin family.</text>
</comment>
<feature type="transmembrane region" description="Helical" evidence="17">
    <location>
        <begin position="133"/>
        <end position="153"/>
    </location>
</feature>
<dbReference type="EMBL" id="UYSL01020467">
    <property type="protein sequence ID" value="VDL74745.1"/>
    <property type="molecule type" value="Genomic_DNA"/>
</dbReference>
<dbReference type="OMA" id="WIDVIYT"/>
<evidence type="ECO:0000256" key="6">
    <source>
        <dbReference type="ARBA" id="ARBA00022737"/>
    </source>
</evidence>
<keyword evidence="19" id="KW-1185">Reference proteome</keyword>
<evidence type="ECO:0000256" key="10">
    <source>
        <dbReference type="ARBA" id="ARBA00023180"/>
    </source>
</evidence>
<comment type="function">
    <text evidence="14">Cystine/H(+) symporter that mediates export of cystine, the oxidized dimer of cysteine, from lysosomes. May play a role in the degradation of engulfed apoptotic cells.</text>
</comment>
<evidence type="ECO:0000256" key="8">
    <source>
        <dbReference type="ARBA" id="ARBA00022989"/>
    </source>
</evidence>
<evidence type="ECO:0000256" key="3">
    <source>
        <dbReference type="ARBA" id="ARBA00006855"/>
    </source>
</evidence>
<evidence type="ECO:0000256" key="4">
    <source>
        <dbReference type="ARBA" id="ARBA00022448"/>
    </source>
</evidence>
<feature type="transmembrane region" description="Helical" evidence="17">
    <location>
        <begin position="102"/>
        <end position="121"/>
    </location>
</feature>
<feature type="transmembrane region" description="Helical" evidence="17">
    <location>
        <begin position="12"/>
        <end position="31"/>
    </location>
</feature>
<keyword evidence="6" id="KW-0677">Repeat</keyword>
<evidence type="ECO:0000256" key="1">
    <source>
        <dbReference type="ARBA" id="ARBA00004155"/>
    </source>
</evidence>
<evidence type="ECO:0000256" key="16">
    <source>
        <dbReference type="SAM" id="MobiDB-lite"/>
    </source>
</evidence>
<dbReference type="Proteomes" id="UP000271162">
    <property type="component" value="Unassembled WGS sequence"/>
</dbReference>
<keyword evidence="7" id="KW-0769">Symport</keyword>